<evidence type="ECO:0000313" key="4">
    <source>
        <dbReference type="Proteomes" id="UP000623467"/>
    </source>
</evidence>
<evidence type="ECO:0000256" key="1">
    <source>
        <dbReference type="SAM" id="MobiDB-lite"/>
    </source>
</evidence>
<dbReference type="Proteomes" id="UP000623467">
    <property type="component" value="Unassembled WGS sequence"/>
</dbReference>
<sequence>MSTGSSPHGHLRLPRRPPHPPTSSTDTGTTSSSTTDTTDTTTTTTSDTGIPPTSSSAVSSSSAVTSSSSIITTSSSAPSTQSSSAPTSSAPASVVVSPSLVVTTGTDGNVVTHTAFETSTVHSSAATATSSNSVHASTKGFLQNKGAVAATFTIVGLVAAGILFALVTTALRRRRARRFDREIAEEAKRVPPPVFMDDEDYTYGSAGGYGGGGGYSDYANAAPQTHADPYAQQAGEPYPGHGASSEGYGAAHSDGHPTSEAVHSGGGTPSNYMYPSGYSDLGFSDVSSHGTYAQPPMDAYGNHGGYGGGFGAGAAGAGAAAAMGMAGAYEMTGYGHAHQGQVGSDWHAQAGQPGNGHGGGYMYPGEDAAAAGYPPTATSATAATASDPSLARNKSASGARSLAGGSFGTPTSEASSGKGIHAVGGAQPQYADGYVNQYQTHMVDDDAAYGGMHHSQHGHVGEVDDDPESDYGEDNDVGPRVLKVANE</sequence>
<feature type="region of interest" description="Disordered" evidence="1">
    <location>
        <begin position="1"/>
        <end position="93"/>
    </location>
</feature>
<feature type="compositionally biased region" description="Gly residues" evidence="1">
    <location>
        <begin position="353"/>
        <end position="362"/>
    </location>
</feature>
<reference evidence="3" key="1">
    <citation type="submission" date="2020-05" db="EMBL/GenBank/DDBJ databases">
        <title>Mycena genomes resolve the evolution of fungal bioluminescence.</title>
        <authorList>
            <person name="Tsai I.J."/>
        </authorList>
    </citation>
    <scope>NUCLEOTIDE SEQUENCE</scope>
    <source>
        <strain evidence="3">160909Yilan</strain>
    </source>
</reference>
<feature type="compositionally biased region" description="Acidic residues" evidence="1">
    <location>
        <begin position="463"/>
        <end position="476"/>
    </location>
</feature>
<feature type="compositionally biased region" description="Basic residues" evidence="1">
    <location>
        <begin position="9"/>
        <end position="18"/>
    </location>
</feature>
<evidence type="ECO:0000313" key="3">
    <source>
        <dbReference type="EMBL" id="KAF7358994.1"/>
    </source>
</evidence>
<keyword evidence="2" id="KW-0812">Transmembrane</keyword>
<keyword evidence="4" id="KW-1185">Reference proteome</keyword>
<feature type="region of interest" description="Disordered" evidence="1">
    <location>
        <begin position="448"/>
        <end position="487"/>
    </location>
</feature>
<evidence type="ECO:0000256" key="2">
    <source>
        <dbReference type="SAM" id="Phobius"/>
    </source>
</evidence>
<dbReference type="AlphaFoldDB" id="A0A8H6YHC4"/>
<feature type="compositionally biased region" description="Low complexity" evidence="1">
    <location>
        <begin position="363"/>
        <end position="404"/>
    </location>
</feature>
<dbReference type="EMBL" id="JACAZH010000009">
    <property type="protein sequence ID" value="KAF7358994.1"/>
    <property type="molecule type" value="Genomic_DNA"/>
</dbReference>
<keyword evidence="2" id="KW-1133">Transmembrane helix</keyword>
<gene>
    <name evidence="3" type="ORF">MSAN_01239900</name>
</gene>
<accession>A0A8H6YHC4</accession>
<protein>
    <submittedName>
        <fullName evidence="3">Uncharacterized protein</fullName>
    </submittedName>
</protein>
<feature type="transmembrane region" description="Helical" evidence="2">
    <location>
        <begin position="147"/>
        <end position="171"/>
    </location>
</feature>
<proteinExistence type="predicted"/>
<dbReference type="OrthoDB" id="3061309at2759"/>
<comment type="caution">
    <text evidence="3">The sequence shown here is derived from an EMBL/GenBank/DDBJ whole genome shotgun (WGS) entry which is preliminary data.</text>
</comment>
<keyword evidence="2" id="KW-0472">Membrane</keyword>
<feature type="compositionally biased region" description="Low complexity" evidence="1">
    <location>
        <begin position="22"/>
        <end position="93"/>
    </location>
</feature>
<feature type="region of interest" description="Disordered" evidence="1">
    <location>
        <begin position="229"/>
        <end position="268"/>
    </location>
</feature>
<organism evidence="3 4">
    <name type="scientific">Mycena sanguinolenta</name>
    <dbReference type="NCBI Taxonomy" id="230812"/>
    <lineage>
        <taxon>Eukaryota</taxon>
        <taxon>Fungi</taxon>
        <taxon>Dikarya</taxon>
        <taxon>Basidiomycota</taxon>
        <taxon>Agaricomycotina</taxon>
        <taxon>Agaricomycetes</taxon>
        <taxon>Agaricomycetidae</taxon>
        <taxon>Agaricales</taxon>
        <taxon>Marasmiineae</taxon>
        <taxon>Mycenaceae</taxon>
        <taxon>Mycena</taxon>
    </lineage>
</organism>
<name>A0A8H6YHC4_9AGAR</name>
<feature type="region of interest" description="Disordered" evidence="1">
    <location>
        <begin position="338"/>
        <end position="416"/>
    </location>
</feature>